<proteinExistence type="inferred from homology"/>
<accession>A0ABM9WPN5</accession>
<dbReference type="SUPFAM" id="SSF52283">
    <property type="entry name" value="Formate/glycerate dehydrogenase catalytic domain-like"/>
    <property type="match status" value="1"/>
</dbReference>
<dbReference type="InterPro" id="IPR006139">
    <property type="entry name" value="D-isomer_2_OHA_DH_cat_dom"/>
</dbReference>
<gene>
    <name evidence="7" type="ORF">OS145_01467</name>
</gene>
<dbReference type="PANTHER" id="PTHR43761">
    <property type="entry name" value="D-ISOMER SPECIFIC 2-HYDROXYACID DEHYDROGENASE FAMILY PROTEIN (AFU_ORTHOLOGUE AFUA_1G13630)"/>
    <property type="match status" value="1"/>
</dbReference>
<dbReference type="InterPro" id="IPR006140">
    <property type="entry name" value="D-isomer_DH_NAD-bd"/>
</dbReference>
<comment type="similarity">
    <text evidence="1 4">Belongs to the D-isomer specific 2-hydroxyacid dehydrogenase family.</text>
</comment>
<organism evidence="7 8">
    <name type="scientific">Idiomarina baltica OS145</name>
    <dbReference type="NCBI Taxonomy" id="314276"/>
    <lineage>
        <taxon>Bacteria</taxon>
        <taxon>Pseudomonadati</taxon>
        <taxon>Pseudomonadota</taxon>
        <taxon>Gammaproteobacteria</taxon>
        <taxon>Alteromonadales</taxon>
        <taxon>Idiomarinaceae</taxon>
        <taxon>Idiomarina</taxon>
    </lineage>
</organism>
<dbReference type="PANTHER" id="PTHR43761:SF1">
    <property type="entry name" value="D-ISOMER SPECIFIC 2-HYDROXYACID DEHYDROGENASE CATALYTIC DOMAIN-CONTAINING PROTEIN-RELATED"/>
    <property type="match status" value="1"/>
</dbReference>
<evidence type="ECO:0000313" key="8">
    <source>
        <dbReference type="Proteomes" id="UP000016543"/>
    </source>
</evidence>
<dbReference type="Proteomes" id="UP000016543">
    <property type="component" value="Unassembled WGS sequence"/>
</dbReference>
<dbReference type="SUPFAM" id="SSF51735">
    <property type="entry name" value="NAD(P)-binding Rossmann-fold domains"/>
    <property type="match status" value="1"/>
</dbReference>
<comment type="caution">
    <text evidence="7">The sequence shown here is derived from an EMBL/GenBank/DDBJ whole genome shotgun (WGS) entry which is preliminary data.</text>
</comment>
<name>A0ABM9WPN5_9GAMM</name>
<reference evidence="7 8" key="1">
    <citation type="submission" date="2006-01" db="EMBL/GenBank/DDBJ databases">
        <authorList>
            <person name="Brettar I."/>
            <person name="Hofle M."/>
            <person name="Ferriera S."/>
            <person name="Johnson J."/>
            <person name="Kravitz S."/>
            <person name="Halpern A."/>
            <person name="Remington K."/>
            <person name="Beeson K."/>
            <person name="Tran B."/>
            <person name="Rogers Y.-H."/>
            <person name="Friedman R."/>
            <person name="Venter J.C."/>
        </authorList>
    </citation>
    <scope>NUCLEOTIDE SEQUENCE [LARGE SCALE GENOMIC DNA]</scope>
    <source>
        <strain evidence="7 8">OS145</strain>
    </source>
</reference>
<dbReference type="EMBL" id="AAMX01000003">
    <property type="protein sequence ID" value="EAQ32786.1"/>
    <property type="molecule type" value="Genomic_DNA"/>
</dbReference>
<dbReference type="PROSITE" id="PS00670">
    <property type="entry name" value="D_2_HYDROXYACID_DH_2"/>
    <property type="match status" value="1"/>
</dbReference>
<dbReference type="Pfam" id="PF00389">
    <property type="entry name" value="2-Hacid_dh"/>
    <property type="match status" value="1"/>
</dbReference>
<evidence type="ECO:0000256" key="2">
    <source>
        <dbReference type="ARBA" id="ARBA00023002"/>
    </source>
</evidence>
<sequence>MRGVVLDAASLGNDVDWQPIAAQLDDWQVFNETTAEQVVERIQKADIVFSNKVVLDNETLRSATQLKWIGILATGTNNVDHDTAKARGIKVANVEAYGTASVAQHTLTLMLNLATQAQRYHQLVASGAWQTASRFCLNDFPVVQLAGKHLVIVGHGELGQAVESLAKAFGMKVSIAARPGKKNDPRPSLDSLLPEADVISLHCPLTDDTKDLLNSNNLAHCKPELLIVNAARGGIVNEHDAVEALRNGIIAGLAVDVLSEEPPRNGNPLLDAINEPLNLIVTPHSAWLAPEARQAIINISANNLRQFLQDDGQ</sequence>
<keyword evidence="3" id="KW-0520">NAD</keyword>
<feature type="domain" description="D-isomer specific 2-hydroxyacid dehydrogenase catalytic" evidence="5">
    <location>
        <begin position="16"/>
        <end position="310"/>
    </location>
</feature>
<evidence type="ECO:0000313" key="7">
    <source>
        <dbReference type="EMBL" id="EAQ32786.1"/>
    </source>
</evidence>
<evidence type="ECO:0000256" key="4">
    <source>
        <dbReference type="RuleBase" id="RU003719"/>
    </source>
</evidence>
<dbReference type="CDD" id="cd12162">
    <property type="entry name" value="2-Hacid_dh_4"/>
    <property type="match status" value="1"/>
</dbReference>
<keyword evidence="8" id="KW-1185">Reference proteome</keyword>
<evidence type="ECO:0000259" key="6">
    <source>
        <dbReference type="Pfam" id="PF02826"/>
    </source>
</evidence>
<keyword evidence="2 4" id="KW-0560">Oxidoreductase</keyword>
<evidence type="ECO:0000259" key="5">
    <source>
        <dbReference type="Pfam" id="PF00389"/>
    </source>
</evidence>
<dbReference type="Pfam" id="PF02826">
    <property type="entry name" value="2-Hacid_dh_C"/>
    <property type="match status" value="1"/>
</dbReference>
<dbReference type="Gene3D" id="3.40.50.720">
    <property type="entry name" value="NAD(P)-binding Rossmann-like Domain"/>
    <property type="match status" value="2"/>
</dbReference>
<feature type="domain" description="D-isomer specific 2-hydroxyacid dehydrogenase NAD-binding" evidence="6">
    <location>
        <begin position="107"/>
        <end position="286"/>
    </location>
</feature>
<evidence type="ECO:0000256" key="1">
    <source>
        <dbReference type="ARBA" id="ARBA00005854"/>
    </source>
</evidence>
<dbReference type="InterPro" id="IPR050418">
    <property type="entry name" value="D-iso_2-hydroxyacid_DH_PdxB"/>
</dbReference>
<evidence type="ECO:0000256" key="3">
    <source>
        <dbReference type="ARBA" id="ARBA00023027"/>
    </source>
</evidence>
<dbReference type="RefSeq" id="WP_006955605.1">
    <property type="nucleotide sequence ID" value="NZ_CH672405.1"/>
</dbReference>
<dbReference type="InterPro" id="IPR036291">
    <property type="entry name" value="NAD(P)-bd_dom_sf"/>
</dbReference>
<protein>
    <submittedName>
        <fullName evidence="7">2-hydroxyacid dehydrogenase</fullName>
    </submittedName>
</protein>
<dbReference type="InterPro" id="IPR029753">
    <property type="entry name" value="D-isomer_DH_CS"/>
</dbReference>